<evidence type="ECO:0000313" key="1">
    <source>
        <dbReference type="EMBL" id="MDY7219655.1"/>
    </source>
</evidence>
<evidence type="ECO:0000313" key="2">
    <source>
        <dbReference type="Proteomes" id="UP001294570"/>
    </source>
</evidence>
<dbReference type="EMBL" id="JAXIVU010000011">
    <property type="protein sequence ID" value="MDY7219655.1"/>
    <property type="molecule type" value="Genomic_DNA"/>
</dbReference>
<keyword evidence="2" id="KW-1185">Reference proteome</keyword>
<accession>A0ABU5GSI4</accession>
<protein>
    <submittedName>
        <fullName evidence="1">Uncharacterized protein</fullName>
    </submittedName>
</protein>
<reference evidence="1 2" key="1">
    <citation type="submission" date="2023-12" db="EMBL/GenBank/DDBJ databases">
        <title>Denitrificimonas halotolerans sp. nov.,a novel species isolated from landfill leachate.</title>
        <authorList>
            <person name="Wang S."/>
        </authorList>
    </citation>
    <scope>NUCLEOTIDE SEQUENCE [LARGE SCALE GENOMIC DNA]</scope>
    <source>
        <strain evidence="1 2">JX-1</strain>
    </source>
</reference>
<comment type="caution">
    <text evidence="1">The sequence shown here is derived from an EMBL/GenBank/DDBJ whole genome shotgun (WGS) entry which is preliminary data.</text>
</comment>
<gene>
    <name evidence="1" type="ORF">TOI97_08780</name>
</gene>
<sequence length="159" mass="17525">MNGEDQAAGLRRWVQARGQQDASSVAEPVSSEKITLMVVGLPDESAAQVARVTAVLEAWAAAGKRWVGNPDHWRVVALDVNSEHLELLASQQSRWALWIDIDKDGFRKAYRVLQQLGLRSGPKRLLAMHPPVQSSRGLLSNVQQAAEELFGIELLVLQP</sequence>
<name>A0ABU5GSI4_9GAMM</name>
<proteinExistence type="predicted"/>
<dbReference type="Proteomes" id="UP001294570">
    <property type="component" value="Unassembled WGS sequence"/>
</dbReference>
<organism evidence="1 2">
    <name type="scientific">Denitrificimonas halotolerans</name>
    <dbReference type="NCBI Taxonomy" id="3098930"/>
    <lineage>
        <taxon>Bacteria</taxon>
        <taxon>Pseudomonadati</taxon>
        <taxon>Pseudomonadota</taxon>
        <taxon>Gammaproteobacteria</taxon>
        <taxon>Pseudomonadales</taxon>
        <taxon>Pseudomonadaceae</taxon>
        <taxon>Denitrificimonas</taxon>
    </lineage>
</organism>
<dbReference type="RefSeq" id="WP_321553746.1">
    <property type="nucleotide sequence ID" value="NZ_JAXIVU010000011.1"/>
</dbReference>